<evidence type="ECO:0000313" key="3">
    <source>
        <dbReference type="EMBL" id="GAG43142.1"/>
    </source>
</evidence>
<proteinExistence type="predicted"/>
<evidence type="ECO:0000256" key="1">
    <source>
        <dbReference type="SAM" id="MobiDB-lite"/>
    </source>
</evidence>
<accession>X0Y770</accession>
<dbReference type="SUPFAM" id="SSF56176">
    <property type="entry name" value="FAD-binding/transporter-associated domain-like"/>
    <property type="match status" value="1"/>
</dbReference>
<dbReference type="PANTHER" id="PTHR42659:SF9">
    <property type="entry name" value="XANTHINE DEHYDROGENASE FAD-BINDING SUBUNIT XDHB-RELATED"/>
    <property type="match status" value="1"/>
</dbReference>
<dbReference type="GO" id="GO:0016491">
    <property type="term" value="F:oxidoreductase activity"/>
    <property type="evidence" value="ECO:0007669"/>
    <property type="project" value="InterPro"/>
</dbReference>
<dbReference type="SMART" id="SM01092">
    <property type="entry name" value="CO_deh_flav_C"/>
    <property type="match status" value="1"/>
</dbReference>
<dbReference type="InterPro" id="IPR016166">
    <property type="entry name" value="FAD-bd_PCMH"/>
</dbReference>
<name>X0Y770_9ZZZZ</name>
<dbReference type="Gene3D" id="3.30.390.50">
    <property type="entry name" value="CO dehydrogenase flavoprotein, C-terminal domain"/>
    <property type="match status" value="1"/>
</dbReference>
<dbReference type="InterPro" id="IPR051312">
    <property type="entry name" value="Diverse_Substr_Oxidored"/>
</dbReference>
<dbReference type="PANTHER" id="PTHR42659">
    <property type="entry name" value="XANTHINE DEHYDROGENASE SUBUNIT C-RELATED"/>
    <property type="match status" value="1"/>
</dbReference>
<dbReference type="Pfam" id="PF03450">
    <property type="entry name" value="CO_deh_flav_C"/>
    <property type="match status" value="1"/>
</dbReference>
<dbReference type="InterPro" id="IPR002346">
    <property type="entry name" value="Mopterin_DH_FAD-bd"/>
</dbReference>
<dbReference type="InterPro" id="IPR005107">
    <property type="entry name" value="CO_DH_flav_C"/>
</dbReference>
<reference evidence="3" key="1">
    <citation type="journal article" date="2014" name="Front. Microbiol.">
        <title>High frequency of phylogenetically diverse reductive dehalogenase-homologous genes in deep subseafloor sedimentary metagenomes.</title>
        <authorList>
            <person name="Kawai M."/>
            <person name="Futagami T."/>
            <person name="Toyoda A."/>
            <person name="Takaki Y."/>
            <person name="Nishi S."/>
            <person name="Hori S."/>
            <person name="Arai W."/>
            <person name="Tsubouchi T."/>
            <person name="Morono Y."/>
            <person name="Uchiyama I."/>
            <person name="Ito T."/>
            <person name="Fujiyama A."/>
            <person name="Inagaki F."/>
            <person name="Takami H."/>
        </authorList>
    </citation>
    <scope>NUCLEOTIDE SEQUENCE</scope>
    <source>
        <strain evidence="3">Expedition CK06-06</strain>
    </source>
</reference>
<feature type="domain" description="FAD-binding PCMH-type" evidence="2">
    <location>
        <begin position="1"/>
        <end position="104"/>
    </location>
</feature>
<dbReference type="Pfam" id="PF00941">
    <property type="entry name" value="FAD_binding_5"/>
    <property type="match status" value="1"/>
</dbReference>
<dbReference type="Gene3D" id="3.30.465.10">
    <property type="match status" value="1"/>
</dbReference>
<dbReference type="InterPro" id="IPR036318">
    <property type="entry name" value="FAD-bd_PCMH-like_sf"/>
</dbReference>
<organism evidence="3">
    <name type="scientific">marine sediment metagenome</name>
    <dbReference type="NCBI Taxonomy" id="412755"/>
    <lineage>
        <taxon>unclassified sequences</taxon>
        <taxon>metagenomes</taxon>
        <taxon>ecological metagenomes</taxon>
    </lineage>
</organism>
<feature type="non-terminal residue" evidence="3">
    <location>
        <position position="207"/>
    </location>
</feature>
<protein>
    <recommendedName>
        <fullName evidence="2">FAD-binding PCMH-type domain-containing protein</fullName>
    </recommendedName>
</protein>
<sequence>MSEIACDPIIRDAAPVLAEAAGRIACPQVRNRATVGGNLCNASPAADTAVPLILLDAVLDLASFREGAVTVREEPITDFFRGPGSTILTPGEILTHIRFKPVGDTVRPRGLKSAARSELEPKSAARSGQGLDSATCPSVFAAWDKFGTRPAMEIAVASVGVVLGFEKRTVAHARLGYGSVAPVPWRGRKAEAELVGRELCAGVIEKC</sequence>
<evidence type="ECO:0000259" key="2">
    <source>
        <dbReference type="PROSITE" id="PS51387"/>
    </source>
</evidence>
<dbReference type="InterPro" id="IPR036683">
    <property type="entry name" value="CO_DH_flav_C_dom_sf"/>
</dbReference>
<feature type="region of interest" description="Disordered" evidence="1">
    <location>
        <begin position="113"/>
        <end position="132"/>
    </location>
</feature>
<dbReference type="InterPro" id="IPR016169">
    <property type="entry name" value="FAD-bd_PCMH_sub2"/>
</dbReference>
<gene>
    <name evidence="3" type="ORF">S01H1_81485</name>
</gene>
<dbReference type="SUPFAM" id="SSF55447">
    <property type="entry name" value="CO dehydrogenase flavoprotein C-terminal domain-like"/>
    <property type="match status" value="1"/>
</dbReference>
<dbReference type="EMBL" id="BARS01055147">
    <property type="protein sequence ID" value="GAG43142.1"/>
    <property type="molecule type" value="Genomic_DNA"/>
</dbReference>
<dbReference type="AlphaFoldDB" id="X0Y770"/>
<dbReference type="GO" id="GO:0071949">
    <property type="term" value="F:FAD binding"/>
    <property type="evidence" value="ECO:0007669"/>
    <property type="project" value="InterPro"/>
</dbReference>
<dbReference type="PROSITE" id="PS51387">
    <property type="entry name" value="FAD_PCMH"/>
    <property type="match status" value="1"/>
</dbReference>
<comment type="caution">
    <text evidence="3">The sequence shown here is derived from an EMBL/GenBank/DDBJ whole genome shotgun (WGS) entry which is preliminary data.</text>
</comment>